<dbReference type="GO" id="GO:0016491">
    <property type="term" value="F:oxidoreductase activity"/>
    <property type="evidence" value="ECO:0007669"/>
    <property type="project" value="UniProtKB-KW"/>
</dbReference>
<evidence type="ECO:0000259" key="4">
    <source>
        <dbReference type="SMART" id="SM01008"/>
    </source>
</evidence>
<reference evidence="5 6" key="1">
    <citation type="submission" date="2019-11" db="EMBL/GenBank/DDBJ databases">
        <title>Genome analysis of Rhizobacterium cereale a novel genus and species isolated from maize roots in North Spain.</title>
        <authorList>
            <person name="Menendez E."/>
            <person name="Flores-Felix J.D."/>
            <person name="Ramirez-Bahena M.-H."/>
            <person name="Igual J.M."/>
            <person name="Garcia-Fraile P."/>
            <person name="Peix A."/>
            <person name="Velazquez E."/>
        </authorList>
    </citation>
    <scope>NUCLEOTIDE SEQUENCE [LARGE SCALE GENOMIC DNA]</scope>
    <source>
        <strain evidence="5 6">RZME27</strain>
    </source>
</reference>
<evidence type="ECO:0000313" key="6">
    <source>
        <dbReference type="Proteomes" id="UP000435138"/>
    </source>
</evidence>
<dbReference type="InterPro" id="IPR016208">
    <property type="entry name" value="Ald_Oxase/xanthine_DH-like"/>
</dbReference>
<feature type="region of interest" description="Disordered" evidence="3">
    <location>
        <begin position="65"/>
        <end position="86"/>
    </location>
</feature>
<dbReference type="PANTHER" id="PTHR11908:SF132">
    <property type="entry name" value="ALDEHYDE OXIDASE 1-RELATED"/>
    <property type="match status" value="1"/>
</dbReference>
<dbReference type="Gene3D" id="3.30.365.10">
    <property type="entry name" value="Aldehyde oxidase/xanthine dehydrogenase, molybdopterin binding domain"/>
    <property type="match status" value="4"/>
</dbReference>
<dbReference type="SUPFAM" id="SSF54665">
    <property type="entry name" value="CO dehydrogenase molybdoprotein N-domain-like"/>
    <property type="match status" value="1"/>
</dbReference>
<proteinExistence type="predicted"/>
<keyword evidence="6" id="KW-1185">Reference proteome</keyword>
<evidence type="ECO:0000313" key="5">
    <source>
        <dbReference type="EMBL" id="MQY45170.1"/>
    </source>
</evidence>
<feature type="domain" description="Aldehyde oxidase/xanthine dehydrogenase a/b hammerhead" evidence="4">
    <location>
        <begin position="19"/>
        <end position="125"/>
    </location>
</feature>
<organism evidence="5 6">
    <name type="scientific">Endobacterium cereale</name>
    <dbReference type="NCBI Taxonomy" id="2663029"/>
    <lineage>
        <taxon>Bacteria</taxon>
        <taxon>Pseudomonadati</taxon>
        <taxon>Pseudomonadota</taxon>
        <taxon>Alphaproteobacteria</taxon>
        <taxon>Hyphomicrobiales</taxon>
        <taxon>Rhizobiaceae</taxon>
        <taxon>Endobacterium</taxon>
    </lineage>
</organism>
<evidence type="ECO:0000256" key="3">
    <source>
        <dbReference type="SAM" id="MobiDB-lite"/>
    </source>
</evidence>
<name>A0A6A8A6C7_9HYPH</name>
<dbReference type="PANTHER" id="PTHR11908">
    <property type="entry name" value="XANTHINE DEHYDROGENASE"/>
    <property type="match status" value="1"/>
</dbReference>
<sequence>MSRQPFPDLARIDAFDKVQGKTKYSSDVPFPDLLHAMTVPATIGKGMVTSIDVEHALAVPGVVRVLTPHDTPPPPPGPQGSPPPPPMLVHAIAYRGQPVALVVAETLEAAIEGAEAVRVSYALEPFAVRFEDADAGREDTESPTFGDADAAFATATTRIEAIYTTTANHHNPMELLSTTAVWAGGRLTIYEGTQGSNGLKNTVAQLLQIDRSMVDVISPQIGGGFGQRGEVPRHTAVVAQAARLLRRPVKLVMPRNQIFHNSRFRPHVQHAIKLGADANGKMISAHYDCLQQNSRRGRYRSDWYHAGPCKVYGIENYRGTSGDLRLDTHGPAQMRAPYEHPSAFAFESAVDELAFALGRDPVEFRLAHDTKIDASTGKRLTSRHLNECLTRGAEQFGWTGRPVQPGTLKAADGTMAGWGVGAGVYQAAMHPAIATLRVSANGVTRYASAGHEMGQGMRTAIAQVLIAGLRIDPARLTILIGDTTVAPQHSTAGSWGTASSVPVAVAAAEKMTAALAELLDGRKVAGNMHEQLARLRRPFIEIEVSMVAPGQGPEHLERLKTGGMAIAGLHGTYPDFTALSYIAHFVEVHVEPHTRRIRVPRVVSVADCGRVISPRTARSQVQGGVVWALGAALREISETDPRYGGWLNADIAEYHVSVNADIGKIDVSFIDEPDFDANSAGVKGIGEIAMVGAAAALANGVFHATGRRLRTLPIRVEHLI</sequence>
<comment type="caution">
    <text evidence="5">The sequence shown here is derived from an EMBL/GenBank/DDBJ whole genome shotgun (WGS) entry which is preliminary data.</text>
</comment>
<dbReference type="Pfam" id="PF02738">
    <property type="entry name" value="MoCoBD_1"/>
    <property type="match status" value="1"/>
</dbReference>
<dbReference type="InterPro" id="IPR000674">
    <property type="entry name" value="Ald_Oxase/Xan_DH_a/b"/>
</dbReference>
<dbReference type="Proteomes" id="UP000435138">
    <property type="component" value="Unassembled WGS sequence"/>
</dbReference>
<keyword evidence="1" id="KW-0500">Molybdenum</keyword>
<evidence type="ECO:0000256" key="1">
    <source>
        <dbReference type="ARBA" id="ARBA00022505"/>
    </source>
</evidence>
<dbReference type="InterPro" id="IPR036856">
    <property type="entry name" value="Ald_Oxase/Xan_DH_a/b_sf"/>
</dbReference>
<dbReference type="Pfam" id="PF20256">
    <property type="entry name" value="MoCoBD_2"/>
    <property type="match status" value="1"/>
</dbReference>
<dbReference type="InterPro" id="IPR008274">
    <property type="entry name" value="AldOxase/xan_DH_MoCoBD1"/>
</dbReference>
<dbReference type="InterPro" id="IPR037165">
    <property type="entry name" value="AldOxase/xan_DH_Mopterin-bd_sf"/>
</dbReference>
<accession>A0A6A8A6C7</accession>
<protein>
    <submittedName>
        <fullName evidence="5">Molybdopterin-dependent oxidoreductase</fullName>
    </submittedName>
</protein>
<dbReference type="InterPro" id="IPR046867">
    <property type="entry name" value="AldOxase/xan_DH_MoCoBD2"/>
</dbReference>
<feature type="compositionally biased region" description="Pro residues" evidence="3">
    <location>
        <begin position="70"/>
        <end position="86"/>
    </location>
</feature>
<dbReference type="AlphaFoldDB" id="A0A6A8A6C7"/>
<dbReference type="SUPFAM" id="SSF56003">
    <property type="entry name" value="Molybdenum cofactor-binding domain"/>
    <property type="match status" value="1"/>
</dbReference>
<dbReference type="RefSeq" id="WP_153352727.1">
    <property type="nucleotide sequence ID" value="NZ_WIXI01000023.1"/>
</dbReference>
<evidence type="ECO:0000256" key="2">
    <source>
        <dbReference type="ARBA" id="ARBA00023002"/>
    </source>
</evidence>
<dbReference type="GO" id="GO:0005506">
    <property type="term" value="F:iron ion binding"/>
    <property type="evidence" value="ECO:0007669"/>
    <property type="project" value="InterPro"/>
</dbReference>
<dbReference type="SMART" id="SM01008">
    <property type="entry name" value="Ald_Xan_dh_C"/>
    <property type="match status" value="1"/>
</dbReference>
<dbReference type="Gene3D" id="3.90.1170.50">
    <property type="entry name" value="Aldehyde oxidase/xanthine dehydrogenase, a/b hammerhead"/>
    <property type="match status" value="1"/>
</dbReference>
<gene>
    <name evidence="5" type="ORF">GAO09_03685</name>
</gene>
<dbReference type="EMBL" id="WIXI01000023">
    <property type="protein sequence ID" value="MQY45170.1"/>
    <property type="molecule type" value="Genomic_DNA"/>
</dbReference>
<dbReference type="Pfam" id="PF01315">
    <property type="entry name" value="Ald_Xan_dh_C"/>
    <property type="match status" value="1"/>
</dbReference>
<keyword evidence="2" id="KW-0560">Oxidoreductase</keyword>